<evidence type="ECO:0000313" key="3">
    <source>
        <dbReference type="EMBL" id="TKA93582.1"/>
    </source>
</evidence>
<accession>A0A4U0YMN0</accession>
<dbReference type="AlphaFoldDB" id="A0A4U0YMN0"/>
<evidence type="ECO:0000313" key="4">
    <source>
        <dbReference type="Proteomes" id="UP000305198"/>
    </source>
</evidence>
<dbReference type="EMBL" id="SWAV01000001">
    <property type="protein sequence ID" value="TKA93582.1"/>
    <property type="molecule type" value="Genomic_DNA"/>
</dbReference>
<organism evidence="3 4">
    <name type="scientific">Halopseudomonas bauzanensis</name>
    <dbReference type="NCBI Taxonomy" id="653930"/>
    <lineage>
        <taxon>Bacteria</taxon>
        <taxon>Pseudomonadati</taxon>
        <taxon>Pseudomonadota</taxon>
        <taxon>Gammaproteobacteria</taxon>
        <taxon>Pseudomonadales</taxon>
        <taxon>Pseudomonadaceae</taxon>
        <taxon>Halopseudomonas</taxon>
    </lineage>
</organism>
<proteinExistence type="predicted"/>
<feature type="transmembrane region" description="Helical" evidence="2">
    <location>
        <begin position="78"/>
        <end position="96"/>
    </location>
</feature>
<dbReference type="Pfam" id="PF04186">
    <property type="entry name" value="FxsA"/>
    <property type="match status" value="1"/>
</dbReference>
<dbReference type="GO" id="GO:0016020">
    <property type="term" value="C:membrane"/>
    <property type="evidence" value="ECO:0007669"/>
    <property type="project" value="InterPro"/>
</dbReference>
<name>A0A4U0YMN0_9GAMM</name>
<comment type="caution">
    <text evidence="3">The sequence shown here is derived from an EMBL/GenBank/DDBJ whole genome shotgun (WGS) entry which is preliminary data.</text>
</comment>
<evidence type="ECO:0000256" key="1">
    <source>
        <dbReference type="SAM" id="MobiDB-lite"/>
    </source>
</evidence>
<reference evidence="3 4" key="1">
    <citation type="submission" date="2019-04" db="EMBL/GenBank/DDBJ databases">
        <title>Crypto-aerobic microbial life in anoxic (sulfidic) marine sediments.</title>
        <authorList>
            <person name="Bhattacharya S."/>
            <person name="Roy C."/>
            <person name="Mondal N."/>
            <person name="Sarkar J."/>
            <person name="Mandal S."/>
            <person name="Rameez M.J."/>
            <person name="Ghosh W."/>
        </authorList>
    </citation>
    <scope>NUCLEOTIDE SEQUENCE [LARGE SCALE GENOMIC DNA]</scope>
    <source>
        <strain evidence="3 4">SBBB</strain>
    </source>
</reference>
<evidence type="ECO:0000256" key="2">
    <source>
        <dbReference type="SAM" id="Phobius"/>
    </source>
</evidence>
<keyword evidence="2" id="KW-0472">Membrane</keyword>
<dbReference type="PANTHER" id="PTHR35335:SF1">
    <property type="entry name" value="UPF0716 PROTEIN FXSA"/>
    <property type="match status" value="1"/>
</dbReference>
<feature type="transmembrane region" description="Helical" evidence="2">
    <location>
        <begin position="53"/>
        <end position="72"/>
    </location>
</feature>
<feature type="region of interest" description="Disordered" evidence="1">
    <location>
        <begin position="178"/>
        <end position="200"/>
    </location>
</feature>
<gene>
    <name evidence="3" type="ORF">FA869_05345</name>
</gene>
<keyword evidence="2" id="KW-0812">Transmembrane</keyword>
<dbReference type="NCBIfam" id="NF008528">
    <property type="entry name" value="PRK11463.1-2"/>
    <property type="match status" value="1"/>
</dbReference>
<dbReference type="PANTHER" id="PTHR35335">
    <property type="entry name" value="UPF0716 PROTEIN FXSA"/>
    <property type="match status" value="1"/>
</dbReference>
<dbReference type="Proteomes" id="UP000305198">
    <property type="component" value="Unassembled WGS sequence"/>
</dbReference>
<dbReference type="InterPro" id="IPR007313">
    <property type="entry name" value="FxsA"/>
</dbReference>
<feature type="transmembrane region" description="Helical" evidence="2">
    <location>
        <begin position="125"/>
        <end position="154"/>
    </location>
</feature>
<keyword evidence="2" id="KW-1133">Transmembrane helix</keyword>
<sequence>MQQALRIMNTFLKIQSSIDLVGGCRAGRGPGLKLISPAPYRNFVTIHEVVMPLLRILLLALPLIELTSLILLGQEVGVGWTLLWVLFTGVVGLMLIQRNGWGMLQRLQQQMATNRSPFNVLKSGMWGVLAGVLIAFPGLVSDVLAIPCLIMALMHRGGGSGPDDQNGPRMYRRGEHTIIEGEWEAGQPTPADDDQRLNRP</sequence>
<protein>
    <submittedName>
        <fullName evidence="3">FxsA family protein</fullName>
    </submittedName>
</protein>